<comment type="catalytic activity">
    <reaction evidence="9 10">
        <text>D-gluconate + ATP = 6-phospho-D-gluconate + ADP + H(+)</text>
        <dbReference type="Rhea" id="RHEA:19433"/>
        <dbReference type="ChEBI" id="CHEBI:15378"/>
        <dbReference type="ChEBI" id="CHEBI:18391"/>
        <dbReference type="ChEBI" id="CHEBI:30616"/>
        <dbReference type="ChEBI" id="CHEBI:58759"/>
        <dbReference type="ChEBI" id="CHEBI:456216"/>
        <dbReference type="EC" id="2.7.1.12"/>
    </reaction>
</comment>
<keyword evidence="4 10" id="KW-0808">Transferase</keyword>
<reference evidence="11 12" key="1">
    <citation type="submission" date="2017-09" db="EMBL/GenBank/DDBJ databases">
        <title>Complete genome sequence of Verrucomicrobial strain HZ-65, isolated from freshwater.</title>
        <authorList>
            <person name="Choi A."/>
        </authorList>
    </citation>
    <scope>NUCLEOTIDE SEQUENCE [LARGE SCALE GENOMIC DNA]</scope>
    <source>
        <strain evidence="11 12">HZ-65</strain>
    </source>
</reference>
<comment type="similarity">
    <text evidence="2 10">Belongs to the gluconokinase GntK/GntV family.</text>
</comment>
<evidence type="ECO:0000313" key="11">
    <source>
        <dbReference type="EMBL" id="ATC63915.1"/>
    </source>
</evidence>
<dbReference type="GO" id="GO:0005737">
    <property type="term" value="C:cytoplasm"/>
    <property type="evidence" value="ECO:0007669"/>
    <property type="project" value="TreeGrafter"/>
</dbReference>
<dbReference type="SUPFAM" id="SSF52540">
    <property type="entry name" value="P-loop containing nucleoside triphosphate hydrolases"/>
    <property type="match status" value="1"/>
</dbReference>
<dbReference type="Gene3D" id="3.40.50.300">
    <property type="entry name" value="P-loop containing nucleotide triphosphate hydrolases"/>
    <property type="match status" value="1"/>
</dbReference>
<evidence type="ECO:0000256" key="7">
    <source>
        <dbReference type="ARBA" id="ARBA00022840"/>
    </source>
</evidence>
<dbReference type="GO" id="GO:0019521">
    <property type="term" value="P:D-gluconate metabolic process"/>
    <property type="evidence" value="ECO:0007669"/>
    <property type="project" value="UniProtKB-KW"/>
</dbReference>
<evidence type="ECO:0000256" key="6">
    <source>
        <dbReference type="ARBA" id="ARBA00022777"/>
    </source>
</evidence>
<dbReference type="EMBL" id="CP023344">
    <property type="protein sequence ID" value="ATC63915.1"/>
    <property type="molecule type" value="Genomic_DNA"/>
</dbReference>
<evidence type="ECO:0000256" key="2">
    <source>
        <dbReference type="ARBA" id="ARBA00008420"/>
    </source>
</evidence>
<evidence type="ECO:0000256" key="1">
    <source>
        <dbReference type="ARBA" id="ARBA00004761"/>
    </source>
</evidence>
<dbReference type="PANTHER" id="PTHR43442:SF3">
    <property type="entry name" value="GLUCONOKINASE-RELATED"/>
    <property type="match status" value="1"/>
</dbReference>
<organism evidence="11 12">
    <name type="scientific">Nibricoccus aquaticus</name>
    <dbReference type="NCBI Taxonomy" id="2576891"/>
    <lineage>
        <taxon>Bacteria</taxon>
        <taxon>Pseudomonadati</taxon>
        <taxon>Verrucomicrobiota</taxon>
        <taxon>Opitutia</taxon>
        <taxon>Opitutales</taxon>
        <taxon>Opitutaceae</taxon>
        <taxon>Nibricoccus</taxon>
    </lineage>
</organism>
<evidence type="ECO:0000256" key="9">
    <source>
        <dbReference type="ARBA" id="ARBA00048090"/>
    </source>
</evidence>
<evidence type="ECO:0000256" key="3">
    <source>
        <dbReference type="ARBA" id="ARBA00012054"/>
    </source>
</evidence>
<protein>
    <recommendedName>
        <fullName evidence="3 10">Gluconokinase</fullName>
        <ecNumber evidence="3 10">2.7.1.12</ecNumber>
    </recommendedName>
</protein>
<keyword evidence="8" id="KW-0311">Gluconate utilization</keyword>
<dbReference type="NCBIfam" id="TIGR01313">
    <property type="entry name" value="therm_gnt_kin"/>
    <property type="match status" value="1"/>
</dbReference>
<name>A0A290Q5G3_9BACT</name>
<dbReference type="KEGG" id="vbh:CMV30_08100"/>
<dbReference type="FunFam" id="3.40.50.300:FF:000522">
    <property type="entry name" value="Gluconokinase"/>
    <property type="match status" value="1"/>
</dbReference>
<dbReference type="Proteomes" id="UP000217265">
    <property type="component" value="Chromosome"/>
</dbReference>
<dbReference type="PANTHER" id="PTHR43442">
    <property type="entry name" value="GLUCONOKINASE-RELATED"/>
    <property type="match status" value="1"/>
</dbReference>
<dbReference type="CDD" id="cd02021">
    <property type="entry name" value="GntK"/>
    <property type="match status" value="1"/>
</dbReference>
<evidence type="ECO:0000256" key="4">
    <source>
        <dbReference type="ARBA" id="ARBA00022679"/>
    </source>
</evidence>
<keyword evidence="5 10" id="KW-0547">Nucleotide-binding</keyword>
<dbReference type="InterPro" id="IPR027417">
    <property type="entry name" value="P-loop_NTPase"/>
</dbReference>
<comment type="pathway">
    <text evidence="1">Carbohydrate acid metabolism.</text>
</comment>
<evidence type="ECO:0000256" key="10">
    <source>
        <dbReference type="RuleBase" id="RU363066"/>
    </source>
</evidence>
<dbReference type="InterPro" id="IPR031322">
    <property type="entry name" value="Shikimate/glucono_kinase"/>
</dbReference>
<evidence type="ECO:0000256" key="5">
    <source>
        <dbReference type="ARBA" id="ARBA00022741"/>
    </source>
</evidence>
<dbReference type="RefSeq" id="WP_096055547.1">
    <property type="nucleotide sequence ID" value="NZ_CP023344.1"/>
</dbReference>
<dbReference type="InterPro" id="IPR006001">
    <property type="entry name" value="Therm_gnt_kin"/>
</dbReference>
<evidence type="ECO:0000313" key="12">
    <source>
        <dbReference type="Proteomes" id="UP000217265"/>
    </source>
</evidence>
<proteinExistence type="inferred from homology"/>
<accession>A0A290Q5G3</accession>
<dbReference type="OrthoDB" id="9800332at2"/>
<dbReference type="Pfam" id="PF01202">
    <property type="entry name" value="SKI"/>
    <property type="match status" value="1"/>
</dbReference>
<sequence>MIILLMGVAGSGKTTLGRLLATDLAWPFYDADDFHPPANVAKMAAGTPLTDGDRAPWLAALRQRIEQSLAANENAILACSALKAAYRHVLQPVPNEPIRLVYLRGTPELLASRLAARTGHFMKPAMLASQLSTLEEPADALLADIALPPATIVAQIRQSLGLSQNNL</sequence>
<dbReference type="GO" id="GO:0046316">
    <property type="term" value="F:gluconokinase activity"/>
    <property type="evidence" value="ECO:0007669"/>
    <property type="project" value="UniProtKB-EC"/>
</dbReference>
<evidence type="ECO:0000256" key="8">
    <source>
        <dbReference type="ARBA" id="ARBA00023064"/>
    </source>
</evidence>
<dbReference type="AlphaFoldDB" id="A0A290Q5G3"/>
<keyword evidence="7 10" id="KW-0067">ATP-binding</keyword>
<dbReference type="EC" id="2.7.1.12" evidence="3 10"/>
<dbReference type="GO" id="GO:0005524">
    <property type="term" value="F:ATP binding"/>
    <property type="evidence" value="ECO:0007669"/>
    <property type="project" value="UniProtKB-KW"/>
</dbReference>
<keyword evidence="6 10" id="KW-0418">Kinase</keyword>
<keyword evidence="12" id="KW-1185">Reference proteome</keyword>
<gene>
    <name evidence="11" type="ORF">CMV30_08100</name>
</gene>